<name>A0A316GUL2_9SPHI</name>
<dbReference type="Pfam" id="PF14362">
    <property type="entry name" value="DUF4407"/>
    <property type="match status" value="1"/>
</dbReference>
<proteinExistence type="predicted"/>
<comment type="caution">
    <text evidence="2">The sequence shown here is derived from an EMBL/GenBank/DDBJ whole genome shotgun (WGS) entry which is preliminary data.</text>
</comment>
<gene>
    <name evidence="2" type="ORF">LX99_05013</name>
</gene>
<evidence type="ECO:0000256" key="1">
    <source>
        <dbReference type="SAM" id="Phobius"/>
    </source>
</evidence>
<feature type="transmembrane region" description="Helical" evidence="1">
    <location>
        <begin position="106"/>
        <end position="127"/>
    </location>
</feature>
<sequence>MKKNTYSTLQFLFWLVSGAETHILKQCRNDYSRFASIGFVLVMTTVFATISGFSAGHFFSHGNFAISLAFGVLWAMLIYSIDRSMVVSLKKKAETDDLPFFGKLKFYAIPFLSRALVGMMIGFFMSIPIEIIVFQDNITVQMDAENKQHMLDETNYINKVTNKQDKVNAKNDALRQIATIDSLLGSECPLPAYRSNKDLYDQAIPVKQNLYSRYLNARAAQAATPRRILNAQMQSVSNPRYVAARTRTAAALSAYNVQSRQCDDYQNQYRRADSTWRAEKNAERSVQDSTANANSEAIQHIVKHADTAVHQKQRQLQLLNGFTRQYEALNHAADARGSSSLLFLLWLIRLIFIGIEILPMLTKIMTPVGDYDRALIAGEKAFELELAGDLDAKEIAERLRMESESEIIAETENHRKGKEIELNKSLIDEAARVQMAVALAYLNQWEFKEMDEMPKRIEEFLKH</sequence>
<protein>
    <submittedName>
        <fullName evidence="2">Uncharacterized protein DUF4407</fullName>
    </submittedName>
</protein>
<dbReference type="EMBL" id="QGHA01000021">
    <property type="protein sequence ID" value="PWK65780.1"/>
    <property type="molecule type" value="Genomic_DNA"/>
</dbReference>
<organism evidence="2 3">
    <name type="scientific">Mucilaginibacter oryzae</name>
    <dbReference type="NCBI Taxonomy" id="468058"/>
    <lineage>
        <taxon>Bacteria</taxon>
        <taxon>Pseudomonadati</taxon>
        <taxon>Bacteroidota</taxon>
        <taxon>Sphingobacteriia</taxon>
        <taxon>Sphingobacteriales</taxon>
        <taxon>Sphingobacteriaceae</taxon>
        <taxon>Mucilaginibacter</taxon>
    </lineage>
</organism>
<dbReference type="AlphaFoldDB" id="A0A316GUL2"/>
<dbReference type="Proteomes" id="UP000245678">
    <property type="component" value="Unassembled WGS sequence"/>
</dbReference>
<keyword evidence="1" id="KW-0472">Membrane</keyword>
<accession>A0A316GUL2</accession>
<keyword evidence="1" id="KW-0812">Transmembrane</keyword>
<feature type="transmembrane region" description="Helical" evidence="1">
    <location>
        <begin position="31"/>
        <end position="50"/>
    </location>
</feature>
<feature type="transmembrane region" description="Helical" evidence="1">
    <location>
        <begin position="62"/>
        <end position="81"/>
    </location>
</feature>
<dbReference type="InterPro" id="IPR025519">
    <property type="entry name" value="DUF4407"/>
</dbReference>
<keyword evidence="3" id="KW-1185">Reference proteome</keyword>
<dbReference type="RefSeq" id="WP_109610954.1">
    <property type="nucleotide sequence ID" value="NZ_QGHA01000021.1"/>
</dbReference>
<reference evidence="2 3" key="1">
    <citation type="submission" date="2018-05" db="EMBL/GenBank/DDBJ databases">
        <title>Genomic Encyclopedia of Archaeal and Bacterial Type Strains, Phase II (KMG-II): from individual species to whole genera.</title>
        <authorList>
            <person name="Goeker M."/>
        </authorList>
    </citation>
    <scope>NUCLEOTIDE SEQUENCE [LARGE SCALE GENOMIC DNA]</scope>
    <source>
        <strain evidence="2 3">DSM 19975</strain>
    </source>
</reference>
<evidence type="ECO:0000313" key="3">
    <source>
        <dbReference type="Proteomes" id="UP000245678"/>
    </source>
</evidence>
<evidence type="ECO:0000313" key="2">
    <source>
        <dbReference type="EMBL" id="PWK65780.1"/>
    </source>
</evidence>
<keyword evidence="1" id="KW-1133">Transmembrane helix</keyword>